<accession>A0AAV5W211</accession>
<reference evidence="1" key="1">
    <citation type="submission" date="2023-10" db="EMBL/GenBank/DDBJ databases">
        <title>Genome assembly of Pristionchus species.</title>
        <authorList>
            <person name="Yoshida K."/>
            <person name="Sommer R.J."/>
        </authorList>
    </citation>
    <scope>NUCLEOTIDE SEQUENCE</scope>
    <source>
        <strain evidence="1">RS5133</strain>
    </source>
</reference>
<comment type="caution">
    <text evidence="1">The sequence shown here is derived from an EMBL/GenBank/DDBJ whole genome shotgun (WGS) entry which is preliminary data.</text>
</comment>
<dbReference type="AlphaFoldDB" id="A0AAV5W211"/>
<protein>
    <recommendedName>
        <fullName evidence="3">Zinc finger GRF-type domain-containing protein</fullName>
    </recommendedName>
</protein>
<proteinExistence type="predicted"/>
<name>A0AAV5W211_9BILA</name>
<evidence type="ECO:0008006" key="3">
    <source>
        <dbReference type="Google" id="ProtNLM"/>
    </source>
</evidence>
<gene>
    <name evidence="1" type="ORF">PFISCL1PPCAC_16920</name>
</gene>
<dbReference type="Proteomes" id="UP001432322">
    <property type="component" value="Unassembled WGS sequence"/>
</dbReference>
<evidence type="ECO:0000313" key="2">
    <source>
        <dbReference type="Proteomes" id="UP001432322"/>
    </source>
</evidence>
<feature type="non-terminal residue" evidence="1">
    <location>
        <position position="1"/>
    </location>
</feature>
<dbReference type="EMBL" id="BTSY01000004">
    <property type="protein sequence ID" value="GMT25623.1"/>
    <property type="molecule type" value="Genomic_DNA"/>
</dbReference>
<organism evidence="1 2">
    <name type="scientific">Pristionchus fissidentatus</name>
    <dbReference type="NCBI Taxonomy" id="1538716"/>
    <lineage>
        <taxon>Eukaryota</taxon>
        <taxon>Metazoa</taxon>
        <taxon>Ecdysozoa</taxon>
        <taxon>Nematoda</taxon>
        <taxon>Chromadorea</taxon>
        <taxon>Rhabditida</taxon>
        <taxon>Rhabditina</taxon>
        <taxon>Diplogasteromorpha</taxon>
        <taxon>Diplogasteroidea</taxon>
        <taxon>Neodiplogasteridae</taxon>
        <taxon>Pristionchus</taxon>
    </lineage>
</organism>
<evidence type="ECO:0000313" key="1">
    <source>
        <dbReference type="EMBL" id="GMT25623.1"/>
    </source>
</evidence>
<feature type="non-terminal residue" evidence="1">
    <location>
        <position position="107"/>
    </location>
</feature>
<sequence length="107" mass="12146">QASSVSSAKSVNFTTDHVNMTAFAPARRPSQFWALQSRPRCRCGHKMLKTKSNFGRNIFACPNQVNSCKCTQSLLKVDYERPICMCDNMLEMRICRSVKNAGRGYYV</sequence>
<keyword evidence="2" id="KW-1185">Reference proteome</keyword>